<name>A0A015KVZ7_RHIIW</name>
<gene>
    <name evidence="1" type="ORF">RirG_145390</name>
</gene>
<keyword evidence="2" id="KW-1185">Reference proteome</keyword>
<proteinExistence type="predicted"/>
<dbReference type="AlphaFoldDB" id="A0A015KVZ7"/>
<dbReference type="EMBL" id="JEMT01023626">
    <property type="protein sequence ID" value="EXX64166.1"/>
    <property type="molecule type" value="Genomic_DNA"/>
</dbReference>
<dbReference type="HOGENOM" id="CLU_138718_0_0_1"/>
<organism evidence="1 2">
    <name type="scientific">Rhizophagus irregularis (strain DAOM 197198w)</name>
    <name type="common">Glomus intraradices</name>
    <dbReference type="NCBI Taxonomy" id="1432141"/>
    <lineage>
        <taxon>Eukaryota</taxon>
        <taxon>Fungi</taxon>
        <taxon>Fungi incertae sedis</taxon>
        <taxon>Mucoromycota</taxon>
        <taxon>Glomeromycotina</taxon>
        <taxon>Glomeromycetes</taxon>
        <taxon>Glomerales</taxon>
        <taxon>Glomeraceae</taxon>
        <taxon>Rhizophagus</taxon>
    </lineage>
</organism>
<evidence type="ECO:0000313" key="1">
    <source>
        <dbReference type="EMBL" id="EXX64166.1"/>
    </source>
</evidence>
<protein>
    <submittedName>
        <fullName evidence="1">Uncharacterized protein</fullName>
    </submittedName>
</protein>
<dbReference type="OrthoDB" id="10480371at2759"/>
<accession>A0A015KVZ7</accession>
<comment type="caution">
    <text evidence="1">The sequence shown here is derived from an EMBL/GenBank/DDBJ whole genome shotgun (WGS) entry which is preliminary data.</text>
</comment>
<sequence>MEKFMNMIQRLNERVSNLEINHINQAEILSNRKVELMFAKDDNTFMNNNNKKVKEFQQTRDIYIKKNISPNVQTRTLSPMEEDSKVNKTVGTEKFIYELSTVLGTSPSSPKSQEGNTQRLDNFEARIDQAFSILTDMSGKFDHLMNNQIPYVNEDRAREFNNGTTNPQYNQQ</sequence>
<reference evidence="1 2" key="1">
    <citation type="submission" date="2014-02" db="EMBL/GenBank/DDBJ databases">
        <title>Single nucleus genome sequencing reveals high similarity among nuclei of an endomycorrhizal fungus.</title>
        <authorList>
            <person name="Lin K."/>
            <person name="Geurts R."/>
            <person name="Zhang Z."/>
            <person name="Limpens E."/>
            <person name="Saunders D.G."/>
            <person name="Mu D."/>
            <person name="Pang E."/>
            <person name="Cao H."/>
            <person name="Cha H."/>
            <person name="Lin T."/>
            <person name="Zhou Q."/>
            <person name="Shang Y."/>
            <person name="Li Y."/>
            <person name="Ivanov S."/>
            <person name="Sharma T."/>
            <person name="Velzen R.V."/>
            <person name="Ruijter N.D."/>
            <person name="Aanen D.K."/>
            <person name="Win J."/>
            <person name="Kamoun S."/>
            <person name="Bisseling T."/>
            <person name="Huang S."/>
        </authorList>
    </citation>
    <scope>NUCLEOTIDE SEQUENCE [LARGE SCALE GENOMIC DNA]</scope>
    <source>
        <strain evidence="2">DAOM197198w</strain>
    </source>
</reference>
<dbReference type="Proteomes" id="UP000022910">
    <property type="component" value="Unassembled WGS sequence"/>
</dbReference>
<evidence type="ECO:0000313" key="2">
    <source>
        <dbReference type="Proteomes" id="UP000022910"/>
    </source>
</evidence>